<dbReference type="OrthoDB" id="10258955at2759"/>
<evidence type="ECO:0000256" key="1">
    <source>
        <dbReference type="SAM" id="Phobius"/>
    </source>
</evidence>
<feature type="transmembrane region" description="Helical" evidence="1">
    <location>
        <begin position="16"/>
        <end position="33"/>
    </location>
</feature>
<feature type="domain" description="Amidohydrolase-related" evidence="2">
    <location>
        <begin position="426"/>
        <end position="522"/>
    </location>
</feature>
<gene>
    <name evidence="3" type="ORF">LRAMOSA09668</name>
</gene>
<proteinExistence type="predicted"/>
<dbReference type="PANTHER" id="PTHR43135">
    <property type="entry name" value="ALPHA-D-RIBOSE 1-METHYLPHOSPHONATE 5-TRIPHOSPHATE DIPHOSPHATASE"/>
    <property type="match status" value="1"/>
</dbReference>
<dbReference type="Gene3D" id="3.20.20.140">
    <property type="entry name" value="Metal-dependent hydrolases"/>
    <property type="match status" value="2"/>
</dbReference>
<evidence type="ECO:0000313" key="3">
    <source>
        <dbReference type="EMBL" id="CDS07145.1"/>
    </source>
</evidence>
<dbReference type="PANTHER" id="PTHR43135:SF3">
    <property type="entry name" value="ALPHA-D-RIBOSE 1-METHYLPHOSPHONATE 5-TRIPHOSPHATE DIPHOSPHATASE"/>
    <property type="match status" value="1"/>
</dbReference>
<dbReference type="InterPro" id="IPR032466">
    <property type="entry name" value="Metal_Hydrolase"/>
</dbReference>
<name>A0A077WII6_9FUNG</name>
<keyword evidence="1" id="KW-0472">Membrane</keyword>
<accession>A0A077WII6</accession>
<feature type="domain" description="Amidohydrolase-related" evidence="2">
    <location>
        <begin position="858"/>
        <end position="936"/>
    </location>
</feature>
<dbReference type="InterPro" id="IPR051781">
    <property type="entry name" value="Metallo-dep_Hydrolase"/>
</dbReference>
<sequence length="963" mass="105342">MAASERPMPRQRLRRHGVIAASIALFITTSLYLTSQLPSLEDGFISHHDKVVPPGIGHASFEYGLSQCESILQESSFPIFDNISRTNPRATSNSTLLIKNGRIWLGDHYINGDLLVQDGVIRDIGGDQEHGQVDKVIDAGGRIVTPGIVDMHSHMLVESFYELNAVIDNNEMTQPTTPFVRVIDAINPGDPALKVVASGGVTTSLILPGSGNLMGGEAAVVKLRPVPTLSGEDMLVTANAPEDEFVWRYMKAACGENPSRFYGRIRGEMPKTRKYTLKDTCSAILELTFEYILGMGEAYLFRKRFQEAHALKRAQDDWCESAIRLNSTHGGSKGHVRLDEPFPENLDLESLVALLRHKVKLNVHCYLPQDIEAMVRHSLEFDFDIAAFHHALSAWQVPDIIKRAKNNITIATFGDMWGYKHEGWDTNVQAPSILTEAGIDVALKSDHPVTDARDLMHEAQKAYHYGFGEHEALKAVTSVPAAALGLDYRIGSIELGKDADLVIWDQHPLTLGARPKHVIIDGMELAFNTSWAKHVDEEIQETLSNNQHVQEASSNHVLPPRPATSMHVHDTSACTSDVDTFVLRNISRLYAGPEQTYDGPIELAVKEGRVSCIGSNCSKDENTAEFDLNGGVVIPGILLAGAPMGLAEIISESSTLDGYAKHDLFDKDLHRKIARAADGVNFNGLHMQKAFRAGITTAISQPLVDGDYTLAGVSVAFHTGVQDTAYGKSDAFVEREAALHFTISHSATAKLTVSQQIAAIRDVLTRNDDLFIRASIGEIPVIVETDNKDEIASIARLKKNEFPTTRFVILGGAESHLAVNALEDADIPVILKPGRCYGKSWQARQCLYGPPLTPDSVLDVLLAHGVRVGFGSTDPDDGSARNMIWEAGWNLAHNTNLTQEAAVGLVTWNLAHIFGLQDQVGSIQQGHKADFVAYNGNPFDFGTRVQMVYGGAYPGPLCFPKQV</sequence>
<dbReference type="EMBL" id="LK023323">
    <property type="protein sequence ID" value="CDS07145.1"/>
    <property type="molecule type" value="Genomic_DNA"/>
</dbReference>
<dbReference type="SUPFAM" id="SSF51556">
    <property type="entry name" value="Metallo-dependent hydrolases"/>
    <property type="match status" value="1"/>
</dbReference>
<dbReference type="InterPro" id="IPR011059">
    <property type="entry name" value="Metal-dep_hydrolase_composite"/>
</dbReference>
<keyword evidence="1" id="KW-1133">Transmembrane helix</keyword>
<evidence type="ECO:0000259" key="2">
    <source>
        <dbReference type="Pfam" id="PF01979"/>
    </source>
</evidence>
<dbReference type="InterPro" id="IPR006680">
    <property type="entry name" value="Amidohydro-rel"/>
</dbReference>
<keyword evidence="1" id="KW-0812">Transmembrane</keyword>
<dbReference type="GO" id="GO:0016810">
    <property type="term" value="F:hydrolase activity, acting on carbon-nitrogen (but not peptide) bonds"/>
    <property type="evidence" value="ECO:0007669"/>
    <property type="project" value="InterPro"/>
</dbReference>
<protein>
    <recommendedName>
        <fullName evidence="2">Amidohydrolase-related domain-containing protein</fullName>
    </recommendedName>
</protein>
<dbReference type="SUPFAM" id="SSF51338">
    <property type="entry name" value="Composite domain of metallo-dependent hydrolases"/>
    <property type="match status" value="2"/>
</dbReference>
<organism evidence="3">
    <name type="scientific">Lichtheimia ramosa</name>
    <dbReference type="NCBI Taxonomy" id="688394"/>
    <lineage>
        <taxon>Eukaryota</taxon>
        <taxon>Fungi</taxon>
        <taxon>Fungi incertae sedis</taxon>
        <taxon>Mucoromycota</taxon>
        <taxon>Mucoromycotina</taxon>
        <taxon>Mucoromycetes</taxon>
        <taxon>Mucorales</taxon>
        <taxon>Lichtheimiaceae</taxon>
        <taxon>Lichtheimia</taxon>
    </lineage>
</organism>
<dbReference type="AlphaFoldDB" id="A0A077WII6"/>
<dbReference type="Pfam" id="PF01979">
    <property type="entry name" value="Amidohydro_1"/>
    <property type="match status" value="2"/>
</dbReference>
<reference evidence="3" key="1">
    <citation type="journal article" date="2014" name="Genome Announc.">
        <title>De novo whole-genome sequence and genome annotation of Lichtheimia ramosa.</title>
        <authorList>
            <person name="Linde J."/>
            <person name="Schwartze V."/>
            <person name="Binder U."/>
            <person name="Lass-Florl C."/>
            <person name="Voigt K."/>
            <person name="Horn F."/>
        </authorList>
    </citation>
    <scope>NUCLEOTIDE SEQUENCE</scope>
    <source>
        <strain evidence="3">JMRC FSU:6197</strain>
    </source>
</reference>